<comment type="caution">
    <text evidence="1">The sequence shown here is derived from an EMBL/GenBank/DDBJ whole genome shotgun (WGS) entry which is preliminary data.</text>
</comment>
<sequence length="159" mass="17716">MTGTRQGIVLFPIRALKATRPSPQRLRHVGMEEEPPCFLARTFRRSVLSAPVAEPPCFTPYPNTHTQGFISPDTISTNKKQAIIAMGKLPRALRRPVEVIPLGGGENASIICLRRFFGYWSANHGNTEHVIGLVPEWTRWGNESTSRVGDEKNLRGLLT</sequence>
<gene>
    <name evidence="1" type="ORF">BJX66DRAFT_177622</name>
</gene>
<dbReference type="EMBL" id="JBFTWV010000039">
    <property type="protein sequence ID" value="KAL2794937.1"/>
    <property type="molecule type" value="Genomic_DNA"/>
</dbReference>
<evidence type="ECO:0000313" key="1">
    <source>
        <dbReference type="EMBL" id="KAL2794937.1"/>
    </source>
</evidence>
<name>A0ABR4G7E3_9EURO</name>
<reference evidence="1 2" key="1">
    <citation type="submission" date="2024-07" db="EMBL/GenBank/DDBJ databases">
        <title>Section-level genome sequencing and comparative genomics of Aspergillus sections Usti and Cavernicolus.</title>
        <authorList>
            <consortium name="Lawrence Berkeley National Laboratory"/>
            <person name="Nybo J.L."/>
            <person name="Vesth T.C."/>
            <person name="Theobald S."/>
            <person name="Frisvad J.C."/>
            <person name="Larsen T.O."/>
            <person name="Kjaerboelling I."/>
            <person name="Rothschild-Mancinelli K."/>
            <person name="Lyhne E.K."/>
            <person name="Kogle M.E."/>
            <person name="Barry K."/>
            <person name="Clum A."/>
            <person name="Na H."/>
            <person name="Ledsgaard L."/>
            <person name="Lin J."/>
            <person name="Lipzen A."/>
            <person name="Kuo A."/>
            <person name="Riley R."/>
            <person name="Mondo S."/>
            <person name="Labutti K."/>
            <person name="Haridas S."/>
            <person name="Pangalinan J."/>
            <person name="Salamov A.A."/>
            <person name="Simmons B.A."/>
            <person name="Magnuson J.K."/>
            <person name="Chen J."/>
            <person name="Drula E."/>
            <person name="Henrissat B."/>
            <person name="Wiebenga A."/>
            <person name="Lubbers R.J."/>
            <person name="Gomes A.C."/>
            <person name="Makela M.R."/>
            <person name="Stajich J."/>
            <person name="Grigoriev I.V."/>
            <person name="Mortensen U.H."/>
            <person name="De Vries R.P."/>
            <person name="Baker S.E."/>
            <person name="Andersen M.R."/>
        </authorList>
    </citation>
    <scope>NUCLEOTIDE SEQUENCE [LARGE SCALE GENOMIC DNA]</scope>
    <source>
        <strain evidence="1 2">CBS 209.92</strain>
    </source>
</reference>
<protein>
    <submittedName>
        <fullName evidence="1">Uncharacterized protein</fullName>
    </submittedName>
</protein>
<keyword evidence="2" id="KW-1185">Reference proteome</keyword>
<evidence type="ECO:0000313" key="2">
    <source>
        <dbReference type="Proteomes" id="UP001610563"/>
    </source>
</evidence>
<proteinExistence type="predicted"/>
<organism evidence="1 2">
    <name type="scientific">Aspergillus keveii</name>
    <dbReference type="NCBI Taxonomy" id="714993"/>
    <lineage>
        <taxon>Eukaryota</taxon>
        <taxon>Fungi</taxon>
        <taxon>Dikarya</taxon>
        <taxon>Ascomycota</taxon>
        <taxon>Pezizomycotina</taxon>
        <taxon>Eurotiomycetes</taxon>
        <taxon>Eurotiomycetidae</taxon>
        <taxon>Eurotiales</taxon>
        <taxon>Aspergillaceae</taxon>
        <taxon>Aspergillus</taxon>
        <taxon>Aspergillus subgen. Nidulantes</taxon>
    </lineage>
</organism>
<dbReference type="Proteomes" id="UP001610563">
    <property type="component" value="Unassembled WGS sequence"/>
</dbReference>
<accession>A0ABR4G7E3</accession>